<dbReference type="UniPathway" id="UPA00047">
    <property type="reaction ID" value="UER00058"/>
</dbReference>
<evidence type="ECO:0000256" key="4">
    <source>
        <dbReference type="ARBA" id="ARBA00005072"/>
    </source>
</evidence>
<evidence type="ECO:0000256" key="9">
    <source>
        <dbReference type="ARBA" id="ARBA00022898"/>
    </source>
</evidence>
<accession>A0A2A9HH53</accession>
<comment type="catalytic activity">
    <reaction evidence="13 14">
        <text>L-leucine + 2-oxoglutarate = 4-methyl-2-oxopentanoate + L-glutamate</text>
        <dbReference type="Rhea" id="RHEA:18321"/>
        <dbReference type="ChEBI" id="CHEBI:16810"/>
        <dbReference type="ChEBI" id="CHEBI:17865"/>
        <dbReference type="ChEBI" id="CHEBI:29985"/>
        <dbReference type="ChEBI" id="CHEBI:57427"/>
        <dbReference type="EC" id="2.6.1.42"/>
    </reaction>
</comment>
<dbReference type="NCBIfam" id="NF005146">
    <property type="entry name" value="PRK06606.1"/>
    <property type="match status" value="1"/>
</dbReference>
<comment type="similarity">
    <text evidence="5 14">Belongs to the class-IV pyridoxal-phosphate-dependent aminotransferase family.</text>
</comment>
<dbReference type="GO" id="GO:0052654">
    <property type="term" value="F:L-leucine-2-oxoglutarate transaminase activity"/>
    <property type="evidence" value="ECO:0007669"/>
    <property type="project" value="RHEA"/>
</dbReference>
<dbReference type="GO" id="GO:0052655">
    <property type="term" value="F:L-valine-2-oxoglutarate transaminase activity"/>
    <property type="evidence" value="ECO:0007669"/>
    <property type="project" value="RHEA"/>
</dbReference>
<keyword evidence="10 14" id="KW-0100">Branched-chain amino acid biosynthesis</keyword>
<evidence type="ECO:0000256" key="7">
    <source>
        <dbReference type="ARBA" id="ARBA00022605"/>
    </source>
</evidence>
<evidence type="ECO:0000256" key="2">
    <source>
        <dbReference type="ARBA" id="ARBA00004824"/>
    </source>
</evidence>
<dbReference type="Gene3D" id="3.30.470.10">
    <property type="match status" value="1"/>
</dbReference>
<reference evidence="15 16" key="1">
    <citation type="submission" date="2017-09" db="EMBL/GenBank/DDBJ databases">
        <title>Sequencing the genomes of two abundant thermophiles in Great Basin hot springs: Thermocrinis jamiesonii and novel Chloroflexi Thermoflexus hugenholtzii.</title>
        <authorList>
            <person name="Hedlund B."/>
        </authorList>
    </citation>
    <scope>NUCLEOTIDE SEQUENCE [LARGE SCALE GENOMIC DNA]</scope>
    <source>
        <strain evidence="15 16">G233</strain>
    </source>
</reference>
<keyword evidence="7 14" id="KW-0028">Amino-acid biosynthesis</keyword>
<dbReference type="PANTHER" id="PTHR42743">
    <property type="entry name" value="AMINO-ACID AMINOTRANSFERASE"/>
    <property type="match status" value="1"/>
</dbReference>
<dbReference type="PANTHER" id="PTHR42743:SF4">
    <property type="entry name" value="BRANCHED-CHAIN-AMINO-ACID AMINOTRANSFERASE-RELATED"/>
    <property type="match status" value="1"/>
</dbReference>
<comment type="pathway">
    <text evidence="3 14">Amino-acid biosynthesis; L-valine biosynthesis; L-valine from pyruvate: step 4/4.</text>
</comment>
<dbReference type="InterPro" id="IPR050571">
    <property type="entry name" value="Class-IV_PLP-Dep_Aminotrnsfr"/>
</dbReference>
<comment type="function">
    <text evidence="14">Acts on leucine, isoleucine and valine.</text>
</comment>
<evidence type="ECO:0000313" key="15">
    <source>
        <dbReference type="EMBL" id="PFG74462.1"/>
    </source>
</evidence>
<dbReference type="Proteomes" id="UP000223071">
    <property type="component" value="Unassembled WGS sequence"/>
</dbReference>
<dbReference type="Gene3D" id="3.20.10.10">
    <property type="entry name" value="D-amino Acid Aminotransferase, subunit A, domain 2"/>
    <property type="match status" value="1"/>
</dbReference>
<dbReference type="InterPro" id="IPR043132">
    <property type="entry name" value="BCAT-like_C"/>
</dbReference>
<dbReference type="CDD" id="cd01557">
    <property type="entry name" value="BCAT_beta_family"/>
    <property type="match status" value="1"/>
</dbReference>
<keyword evidence="8 14" id="KW-0808">Transferase</keyword>
<comment type="catalytic activity">
    <reaction evidence="12 14">
        <text>L-isoleucine + 2-oxoglutarate = (S)-3-methyl-2-oxopentanoate + L-glutamate</text>
        <dbReference type="Rhea" id="RHEA:24801"/>
        <dbReference type="ChEBI" id="CHEBI:16810"/>
        <dbReference type="ChEBI" id="CHEBI:29985"/>
        <dbReference type="ChEBI" id="CHEBI:35146"/>
        <dbReference type="ChEBI" id="CHEBI:58045"/>
        <dbReference type="EC" id="2.6.1.42"/>
    </reaction>
</comment>
<evidence type="ECO:0000256" key="10">
    <source>
        <dbReference type="ARBA" id="ARBA00023304"/>
    </source>
</evidence>
<dbReference type="GO" id="GO:0009099">
    <property type="term" value="P:L-valine biosynthetic process"/>
    <property type="evidence" value="ECO:0007669"/>
    <property type="project" value="UniProtKB-UniPathway"/>
</dbReference>
<keyword evidence="16" id="KW-1185">Reference proteome</keyword>
<evidence type="ECO:0000256" key="3">
    <source>
        <dbReference type="ARBA" id="ARBA00004931"/>
    </source>
</evidence>
<dbReference type="InterPro" id="IPR043131">
    <property type="entry name" value="BCAT-like_N"/>
</dbReference>
<dbReference type="InterPro" id="IPR036038">
    <property type="entry name" value="Aminotransferase-like"/>
</dbReference>
<evidence type="ECO:0000256" key="5">
    <source>
        <dbReference type="ARBA" id="ARBA00009320"/>
    </source>
</evidence>
<sequence>MPTPYAYFQGKIVPLSEAKIGVMTHAFNYGTAVFEGIRGNWNEEDQTVYLFRMREHFERLQQSAKILMLQMHDSVDRLCEIAVELVERSGFTEDVYLRPMVYLSSEQLGVRLHNLESDTLIFLTPFPAYLPEVARCHTSTWRRVQDTGIPPRAKVTGIYVNSALAKTEANANGFDEAIMLNENGHVSEGSGENIFIVRNGRLITPTPADNVLEGITAKSVIELARNELGIELVEREIDRTELYIADEVFMTGTAAHLTPVVEIDRRLIGDGRPGPITQKLSQLYYDCIRGKNEKYRAWCTPARIRVAN</sequence>
<evidence type="ECO:0000256" key="1">
    <source>
        <dbReference type="ARBA" id="ARBA00001933"/>
    </source>
</evidence>
<dbReference type="EC" id="2.6.1.42" evidence="14"/>
<dbReference type="NCBIfam" id="TIGR01122">
    <property type="entry name" value="ilvE_I"/>
    <property type="match status" value="1"/>
</dbReference>
<evidence type="ECO:0000256" key="13">
    <source>
        <dbReference type="ARBA" id="ARBA00049229"/>
    </source>
</evidence>
<dbReference type="Pfam" id="PF01063">
    <property type="entry name" value="Aminotran_4"/>
    <property type="match status" value="1"/>
</dbReference>
<dbReference type="EMBL" id="PDJQ01000001">
    <property type="protein sequence ID" value="PFG74462.1"/>
    <property type="molecule type" value="Genomic_DNA"/>
</dbReference>
<proteinExistence type="inferred from homology"/>
<evidence type="ECO:0000256" key="8">
    <source>
        <dbReference type="ARBA" id="ARBA00022679"/>
    </source>
</evidence>
<gene>
    <name evidence="14" type="primary">ilvE</name>
    <name evidence="15" type="ORF">A9A59_1692</name>
</gene>
<dbReference type="AlphaFoldDB" id="A0A2A9HH53"/>
<keyword evidence="9 14" id="KW-0663">Pyridoxal phosphate</keyword>
<comment type="catalytic activity">
    <reaction evidence="11 14">
        <text>L-valine + 2-oxoglutarate = 3-methyl-2-oxobutanoate + L-glutamate</text>
        <dbReference type="Rhea" id="RHEA:24813"/>
        <dbReference type="ChEBI" id="CHEBI:11851"/>
        <dbReference type="ChEBI" id="CHEBI:16810"/>
        <dbReference type="ChEBI" id="CHEBI:29985"/>
        <dbReference type="ChEBI" id="CHEBI:57762"/>
        <dbReference type="EC" id="2.6.1.42"/>
    </reaction>
</comment>
<evidence type="ECO:0000256" key="11">
    <source>
        <dbReference type="ARBA" id="ARBA00048212"/>
    </source>
</evidence>
<dbReference type="GO" id="GO:0009098">
    <property type="term" value="P:L-leucine biosynthetic process"/>
    <property type="evidence" value="ECO:0007669"/>
    <property type="project" value="UniProtKB-UniPathway"/>
</dbReference>
<evidence type="ECO:0000256" key="14">
    <source>
        <dbReference type="RuleBase" id="RU364094"/>
    </source>
</evidence>
<dbReference type="GO" id="GO:0009097">
    <property type="term" value="P:isoleucine biosynthetic process"/>
    <property type="evidence" value="ECO:0007669"/>
    <property type="project" value="UniProtKB-UniPathway"/>
</dbReference>
<dbReference type="FunFam" id="3.20.10.10:FF:000002">
    <property type="entry name" value="D-alanine aminotransferase"/>
    <property type="match status" value="1"/>
</dbReference>
<organism evidence="15 16">
    <name type="scientific">Tepidiforma thermophila (strain KCTC 52669 / CGMCC 1.13589 / G233)</name>
    <dbReference type="NCBI Taxonomy" id="2761530"/>
    <lineage>
        <taxon>Bacteria</taxon>
        <taxon>Bacillati</taxon>
        <taxon>Chloroflexota</taxon>
        <taxon>Tepidiformia</taxon>
        <taxon>Tepidiformales</taxon>
        <taxon>Tepidiformaceae</taxon>
        <taxon>Tepidiforma</taxon>
    </lineage>
</organism>
<dbReference type="UniPathway" id="UPA00048">
    <property type="reaction ID" value="UER00073"/>
</dbReference>
<comment type="pathway">
    <text evidence="4 14">Amino-acid biosynthesis; L-leucine biosynthesis; L-leucine from 3-methyl-2-oxobutanoate: step 4/4.</text>
</comment>
<dbReference type="InterPro" id="IPR033939">
    <property type="entry name" value="BCAT_family"/>
</dbReference>
<dbReference type="InterPro" id="IPR005785">
    <property type="entry name" value="B_amino_transI"/>
</dbReference>
<comment type="cofactor">
    <cofactor evidence="1 14">
        <name>pyridoxal 5'-phosphate</name>
        <dbReference type="ChEBI" id="CHEBI:597326"/>
    </cofactor>
</comment>
<evidence type="ECO:0000256" key="6">
    <source>
        <dbReference type="ARBA" id="ARBA00022576"/>
    </source>
</evidence>
<name>A0A2A9HH53_TEPT2</name>
<dbReference type="SUPFAM" id="SSF56752">
    <property type="entry name" value="D-aminoacid aminotransferase-like PLP-dependent enzymes"/>
    <property type="match status" value="1"/>
</dbReference>
<evidence type="ECO:0000256" key="12">
    <source>
        <dbReference type="ARBA" id="ARBA00048798"/>
    </source>
</evidence>
<comment type="pathway">
    <text evidence="2 14">Amino-acid biosynthesis; L-isoleucine biosynthesis; L-isoleucine from 2-oxobutanoate: step 4/4.</text>
</comment>
<comment type="caution">
    <text evidence="15">The sequence shown here is derived from an EMBL/GenBank/DDBJ whole genome shotgun (WGS) entry which is preliminary data.</text>
</comment>
<evidence type="ECO:0000313" key="16">
    <source>
        <dbReference type="Proteomes" id="UP000223071"/>
    </source>
</evidence>
<keyword evidence="6 14" id="KW-0032">Aminotransferase</keyword>
<dbReference type="InterPro" id="IPR001544">
    <property type="entry name" value="Aminotrans_IV"/>
</dbReference>
<dbReference type="UniPathway" id="UPA00049">
    <property type="reaction ID" value="UER00062"/>
</dbReference>
<protein>
    <recommendedName>
        <fullName evidence="14">Branched-chain-amino-acid aminotransferase</fullName>
        <shortName evidence="14">BCAT</shortName>
        <ecNumber evidence="14">2.6.1.42</ecNumber>
    </recommendedName>
</protein>
<dbReference type="GO" id="GO:0052656">
    <property type="term" value="F:L-isoleucine-2-oxoglutarate transaminase activity"/>
    <property type="evidence" value="ECO:0007669"/>
    <property type="project" value="RHEA"/>
</dbReference>
<dbReference type="RefSeq" id="WP_098503849.1">
    <property type="nucleotide sequence ID" value="NZ_PDJQ01000001.1"/>
</dbReference>